<evidence type="ECO:0000256" key="1">
    <source>
        <dbReference type="SAM" id="SignalP"/>
    </source>
</evidence>
<evidence type="ECO:0000313" key="2">
    <source>
        <dbReference type="EMBL" id="PPU76012.1"/>
    </source>
</evidence>
<evidence type="ECO:0000313" key="3">
    <source>
        <dbReference type="Proteomes" id="UP000239561"/>
    </source>
</evidence>
<dbReference type="InterPro" id="IPR021455">
    <property type="entry name" value="DUF3106"/>
</dbReference>
<accession>A0A2S7DQC9</accession>
<dbReference type="EMBL" id="MDED01000020">
    <property type="protein sequence ID" value="PPU76012.1"/>
    <property type="molecule type" value="Genomic_DNA"/>
</dbReference>
<dbReference type="RefSeq" id="WP_104603771.1">
    <property type="nucleotide sequence ID" value="NZ_CP082217.1"/>
</dbReference>
<proteinExistence type="predicted"/>
<comment type="caution">
    <text evidence="2">The sequence shown here is derived from an EMBL/GenBank/DDBJ whole genome shotgun (WGS) entry which is preliminary data.</text>
</comment>
<reference evidence="2 3" key="1">
    <citation type="submission" date="2016-08" db="EMBL/GenBank/DDBJ databases">
        <authorList>
            <person name="Seilhamer J.J."/>
        </authorList>
    </citation>
    <scope>NUCLEOTIDE SEQUENCE [LARGE SCALE GENOMIC DNA]</scope>
    <source>
        <strain evidence="2 3">CFBP2542</strain>
    </source>
</reference>
<keyword evidence="1" id="KW-0732">Signal</keyword>
<dbReference type="Proteomes" id="UP000239561">
    <property type="component" value="Unassembled WGS sequence"/>
</dbReference>
<organism evidence="2 3">
    <name type="scientific">Xanthomonas cucurbitae</name>
    <dbReference type="NCBI Taxonomy" id="56453"/>
    <lineage>
        <taxon>Bacteria</taxon>
        <taxon>Pseudomonadati</taxon>
        <taxon>Pseudomonadota</taxon>
        <taxon>Gammaproteobacteria</taxon>
        <taxon>Lysobacterales</taxon>
        <taxon>Lysobacteraceae</taxon>
        <taxon>Xanthomonas</taxon>
    </lineage>
</organism>
<sequence>MMRTKWTGLLLYAALGSASAQALPAALDEGGATAPSPGAATPTIPSAAQQRARWAALTPAQQAELRARYAAWNGLTATDRVVLRQARERLHGLPEDQQRALRTQFTAMDRLYRDGWRLGSQLGAFYPQLQPLVGYVPASERERLLTLLRRLDAGQLAQLAVLAQRTPPTQRDGLRADLLAQPPATRSAWLKRQLAR</sequence>
<feature type="signal peptide" evidence="1">
    <location>
        <begin position="1"/>
        <end position="22"/>
    </location>
</feature>
<name>A0A2S7DQC9_9XANT</name>
<dbReference type="AlphaFoldDB" id="A0A2S7DQC9"/>
<dbReference type="Pfam" id="PF11304">
    <property type="entry name" value="DUF3106"/>
    <property type="match status" value="1"/>
</dbReference>
<gene>
    <name evidence="2" type="ORF">XcuCFBP2542_11840</name>
</gene>
<protein>
    <recommendedName>
        <fullName evidence="4">DUF3106 domain-containing protein</fullName>
    </recommendedName>
</protein>
<feature type="chain" id="PRO_5015512084" description="DUF3106 domain-containing protein" evidence="1">
    <location>
        <begin position="23"/>
        <end position="196"/>
    </location>
</feature>
<evidence type="ECO:0008006" key="4">
    <source>
        <dbReference type="Google" id="ProtNLM"/>
    </source>
</evidence>